<evidence type="ECO:0000256" key="8">
    <source>
        <dbReference type="PROSITE-ProRule" id="PRU00169"/>
    </source>
</evidence>
<feature type="DNA-binding region" description="OmpR/PhoB-type" evidence="9">
    <location>
        <begin position="131"/>
        <end position="229"/>
    </location>
</feature>
<evidence type="ECO:0000256" key="3">
    <source>
        <dbReference type="ARBA" id="ARBA00023012"/>
    </source>
</evidence>
<dbReference type="GO" id="GO:0006355">
    <property type="term" value="P:regulation of DNA-templated transcription"/>
    <property type="evidence" value="ECO:0007669"/>
    <property type="project" value="InterPro"/>
</dbReference>
<dbReference type="SMART" id="SM00862">
    <property type="entry name" value="Trans_reg_C"/>
    <property type="match status" value="1"/>
</dbReference>
<evidence type="ECO:0000313" key="13">
    <source>
        <dbReference type="Proteomes" id="UP000284751"/>
    </source>
</evidence>
<comment type="function">
    <text evidence="7">May play the central regulatory role in sporulation. It may be an element of the effector pathway responsible for the activation of sporulation genes in response to nutritional stress. Spo0A may act in concert with spo0H (a sigma factor) to control the expression of some genes that are critical to the sporulation process.</text>
</comment>
<evidence type="ECO:0000256" key="2">
    <source>
        <dbReference type="ARBA" id="ARBA00022553"/>
    </source>
</evidence>
<dbReference type="InterPro" id="IPR001789">
    <property type="entry name" value="Sig_transdc_resp-reg_receiver"/>
</dbReference>
<proteinExistence type="predicted"/>
<evidence type="ECO:0000256" key="5">
    <source>
        <dbReference type="ARBA" id="ARBA00023125"/>
    </source>
</evidence>
<evidence type="ECO:0000313" key="12">
    <source>
        <dbReference type="EMBL" id="RGQ38187.1"/>
    </source>
</evidence>
<dbReference type="PROSITE" id="PS50110">
    <property type="entry name" value="RESPONSE_REGULATORY"/>
    <property type="match status" value="1"/>
</dbReference>
<feature type="domain" description="Response regulatory" evidence="10">
    <location>
        <begin position="4"/>
        <end position="117"/>
    </location>
</feature>
<feature type="domain" description="OmpR/PhoB-type" evidence="11">
    <location>
        <begin position="131"/>
        <end position="229"/>
    </location>
</feature>
<dbReference type="FunFam" id="3.40.50.2300:FF:000001">
    <property type="entry name" value="DNA-binding response regulator PhoB"/>
    <property type="match status" value="1"/>
</dbReference>
<evidence type="ECO:0000256" key="1">
    <source>
        <dbReference type="ARBA" id="ARBA00018672"/>
    </source>
</evidence>
<dbReference type="Pfam" id="PF00072">
    <property type="entry name" value="Response_reg"/>
    <property type="match status" value="1"/>
</dbReference>
<dbReference type="CDD" id="cd17574">
    <property type="entry name" value="REC_OmpR"/>
    <property type="match status" value="1"/>
</dbReference>
<evidence type="ECO:0000256" key="6">
    <source>
        <dbReference type="ARBA" id="ARBA00023163"/>
    </source>
</evidence>
<dbReference type="Gene3D" id="6.10.250.690">
    <property type="match status" value="1"/>
</dbReference>
<keyword evidence="6" id="KW-0804">Transcription</keyword>
<dbReference type="GO" id="GO:0032993">
    <property type="term" value="C:protein-DNA complex"/>
    <property type="evidence" value="ECO:0007669"/>
    <property type="project" value="TreeGrafter"/>
</dbReference>
<dbReference type="Proteomes" id="UP000284751">
    <property type="component" value="Unassembled WGS sequence"/>
</dbReference>
<dbReference type="AlphaFoldDB" id="A0A412AW27"/>
<comment type="caution">
    <text evidence="12">The sequence shown here is derived from an EMBL/GenBank/DDBJ whole genome shotgun (WGS) entry which is preliminary data.</text>
</comment>
<keyword evidence="4" id="KW-0805">Transcription regulation</keyword>
<dbReference type="PANTHER" id="PTHR48111">
    <property type="entry name" value="REGULATOR OF RPOS"/>
    <property type="match status" value="1"/>
</dbReference>
<dbReference type="InterPro" id="IPR016032">
    <property type="entry name" value="Sig_transdc_resp-reg_C-effctor"/>
</dbReference>
<organism evidence="12 13">
    <name type="scientific">[Clostridium] leptum</name>
    <dbReference type="NCBI Taxonomy" id="1535"/>
    <lineage>
        <taxon>Bacteria</taxon>
        <taxon>Bacillati</taxon>
        <taxon>Bacillota</taxon>
        <taxon>Clostridia</taxon>
        <taxon>Eubacteriales</taxon>
        <taxon>Oscillospiraceae</taxon>
        <taxon>Oscillospiraceae incertae sedis</taxon>
    </lineage>
</organism>
<dbReference type="InterPro" id="IPR011006">
    <property type="entry name" value="CheY-like_superfamily"/>
</dbReference>
<dbReference type="EMBL" id="QRTC01000041">
    <property type="protein sequence ID" value="RGQ38187.1"/>
    <property type="molecule type" value="Genomic_DNA"/>
</dbReference>
<dbReference type="SMART" id="SM00448">
    <property type="entry name" value="REC"/>
    <property type="match status" value="1"/>
</dbReference>
<dbReference type="Pfam" id="PF00486">
    <property type="entry name" value="Trans_reg_C"/>
    <property type="match status" value="1"/>
</dbReference>
<dbReference type="SUPFAM" id="SSF46894">
    <property type="entry name" value="C-terminal effector domain of the bipartite response regulators"/>
    <property type="match status" value="1"/>
</dbReference>
<gene>
    <name evidence="12" type="ORF">DWY99_10065</name>
</gene>
<accession>A0A412AW27</accession>
<reference evidence="12 13" key="1">
    <citation type="submission" date="2018-08" db="EMBL/GenBank/DDBJ databases">
        <title>A genome reference for cultivated species of the human gut microbiota.</title>
        <authorList>
            <person name="Zou Y."/>
            <person name="Xue W."/>
            <person name="Luo G."/>
        </authorList>
    </citation>
    <scope>NUCLEOTIDE SEQUENCE [LARGE SCALE GENOMIC DNA]</scope>
    <source>
        <strain evidence="12 13">AF28-26</strain>
    </source>
</reference>
<name>A0A412AW27_9FIRM</name>
<dbReference type="Gene3D" id="1.10.10.10">
    <property type="entry name" value="Winged helix-like DNA-binding domain superfamily/Winged helix DNA-binding domain"/>
    <property type="match status" value="1"/>
</dbReference>
<dbReference type="Gene3D" id="3.40.50.2300">
    <property type="match status" value="1"/>
</dbReference>
<dbReference type="GO" id="GO:0000976">
    <property type="term" value="F:transcription cis-regulatory region binding"/>
    <property type="evidence" value="ECO:0007669"/>
    <property type="project" value="TreeGrafter"/>
</dbReference>
<dbReference type="SUPFAM" id="SSF52172">
    <property type="entry name" value="CheY-like"/>
    <property type="match status" value="1"/>
</dbReference>
<keyword evidence="5 9" id="KW-0238">DNA-binding</keyword>
<evidence type="ECO:0000256" key="7">
    <source>
        <dbReference type="ARBA" id="ARBA00024867"/>
    </source>
</evidence>
<dbReference type="GO" id="GO:0000156">
    <property type="term" value="F:phosphorelay response regulator activity"/>
    <property type="evidence" value="ECO:0007669"/>
    <property type="project" value="TreeGrafter"/>
</dbReference>
<dbReference type="InterPro" id="IPR036388">
    <property type="entry name" value="WH-like_DNA-bd_sf"/>
</dbReference>
<dbReference type="PANTHER" id="PTHR48111:SF40">
    <property type="entry name" value="PHOSPHATE REGULON TRANSCRIPTIONAL REGULATORY PROTEIN PHOB"/>
    <property type="match status" value="1"/>
</dbReference>
<keyword evidence="3" id="KW-0902">Two-component regulatory system</keyword>
<dbReference type="GO" id="GO:0005829">
    <property type="term" value="C:cytosol"/>
    <property type="evidence" value="ECO:0007669"/>
    <property type="project" value="TreeGrafter"/>
</dbReference>
<dbReference type="InterPro" id="IPR039420">
    <property type="entry name" value="WalR-like"/>
</dbReference>
<evidence type="ECO:0000259" key="11">
    <source>
        <dbReference type="PROSITE" id="PS51755"/>
    </source>
</evidence>
<evidence type="ECO:0000256" key="4">
    <source>
        <dbReference type="ARBA" id="ARBA00023015"/>
    </source>
</evidence>
<dbReference type="InterPro" id="IPR001867">
    <property type="entry name" value="OmpR/PhoB-type_DNA-bd"/>
</dbReference>
<dbReference type="PROSITE" id="PS51755">
    <property type="entry name" value="OMPR_PHOB"/>
    <property type="match status" value="1"/>
</dbReference>
<evidence type="ECO:0000256" key="9">
    <source>
        <dbReference type="PROSITE-ProRule" id="PRU01091"/>
    </source>
</evidence>
<evidence type="ECO:0000259" key="10">
    <source>
        <dbReference type="PROSITE" id="PS50110"/>
    </source>
</evidence>
<protein>
    <recommendedName>
        <fullName evidence="1">Stage 0 sporulation protein A homolog</fullName>
    </recommendedName>
</protein>
<feature type="modified residue" description="4-aspartylphosphate" evidence="8">
    <location>
        <position position="53"/>
    </location>
</feature>
<dbReference type="CDD" id="cd00383">
    <property type="entry name" value="trans_reg_C"/>
    <property type="match status" value="1"/>
</dbReference>
<sequence>MGHTIYLADDEKSIRELLHSFLTSGGYTVRSFESGDALLAAFQQEPAELVILDIMMPGMDGLAVCRELRTVSDIPIILLTAKDSELDYVMGISQGSDDYLTKPFRPTILLMKVKALLRRVEMDRGKGAAADGELRCGDLRYSATENAVFCGAASVALTQTELRLLSYMMKQPEKAYSREELLNAVWGFDSEVETRVTDETLRRIRKKLLQAGSRVSVTTIWGFGYRLKEAESV</sequence>
<keyword evidence="2 8" id="KW-0597">Phosphoprotein</keyword>